<name>A0AAD7FL68_9AGAR</name>
<proteinExistence type="predicted"/>
<evidence type="ECO:0000313" key="5">
    <source>
        <dbReference type="EMBL" id="KAJ7626145.1"/>
    </source>
</evidence>
<evidence type="ECO:0000256" key="3">
    <source>
        <dbReference type="SAM" id="SignalP"/>
    </source>
</evidence>
<dbReference type="Pfam" id="PF10342">
    <property type="entry name" value="Kre9_KNH"/>
    <property type="match status" value="1"/>
</dbReference>
<feature type="region of interest" description="Disordered" evidence="2">
    <location>
        <begin position="111"/>
        <end position="136"/>
    </location>
</feature>
<feature type="signal peptide" evidence="3">
    <location>
        <begin position="1"/>
        <end position="20"/>
    </location>
</feature>
<reference evidence="5" key="1">
    <citation type="submission" date="2023-03" db="EMBL/GenBank/DDBJ databases">
        <title>Massive genome expansion in bonnet fungi (Mycena s.s.) driven by repeated elements and novel gene families across ecological guilds.</title>
        <authorList>
            <consortium name="Lawrence Berkeley National Laboratory"/>
            <person name="Harder C.B."/>
            <person name="Miyauchi S."/>
            <person name="Viragh M."/>
            <person name="Kuo A."/>
            <person name="Thoen E."/>
            <person name="Andreopoulos B."/>
            <person name="Lu D."/>
            <person name="Skrede I."/>
            <person name="Drula E."/>
            <person name="Henrissat B."/>
            <person name="Morin E."/>
            <person name="Kohler A."/>
            <person name="Barry K."/>
            <person name="LaButti K."/>
            <person name="Morin E."/>
            <person name="Salamov A."/>
            <person name="Lipzen A."/>
            <person name="Mereny Z."/>
            <person name="Hegedus B."/>
            <person name="Baldrian P."/>
            <person name="Stursova M."/>
            <person name="Weitz H."/>
            <person name="Taylor A."/>
            <person name="Grigoriev I.V."/>
            <person name="Nagy L.G."/>
            <person name="Martin F."/>
            <person name="Kauserud H."/>
        </authorList>
    </citation>
    <scope>NUCLEOTIDE SEQUENCE</scope>
    <source>
        <strain evidence="5">9284</strain>
    </source>
</reference>
<keyword evidence="1 3" id="KW-0732">Signal</keyword>
<protein>
    <recommendedName>
        <fullName evidence="4">Yeast cell wall synthesis Kre9/Knh1-like N-terminal domain-containing protein</fullName>
    </recommendedName>
</protein>
<dbReference type="InterPro" id="IPR018466">
    <property type="entry name" value="Kre9/Knh1-like_N"/>
</dbReference>
<evidence type="ECO:0000313" key="6">
    <source>
        <dbReference type="Proteomes" id="UP001221142"/>
    </source>
</evidence>
<dbReference type="EMBL" id="JARKIF010000012">
    <property type="protein sequence ID" value="KAJ7626145.1"/>
    <property type="molecule type" value="Genomic_DNA"/>
</dbReference>
<keyword evidence="6" id="KW-1185">Reference proteome</keyword>
<dbReference type="AlphaFoldDB" id="A0AAD7FL68"/>
<feature type="chain" id="PRO_5042288342" description="Yeast cell wall synthesis Kre9/Knh1-like N-terminal domain-containing protein" evidence="3">
    <location>
        <begin position="21"/>
        <end position="160"/>
    </location>
</feature>
<gene>
    <name evidence="5" type="ORF">FB45DRAFT_923038</name>
</gene>
<accession>A0AAD7FL68</accession>
<evidence type="ECO:0000259" key="4">
    <source>
        <dbReference type="Pfam" id="PF10342"/>
    </source>
</evidence>
<sequence>MFSLTKTIWPILVTASGVLSLTLNAPTTAQSGSSTTITWTSTSTDPTFSIELAHPDLNAAIAVANNVNPANNQITVTLPIVQAGDGYTLEAVNITDINQVFSTSGDFSIAAAPSPSPSSSTPIASAPPSAPISVASVPLTPSGVSGSLPASSLSVPSPSV</sequence>
<organism evidence="5 6">
    <name type="scientific">Roridomyces roridus</name>
    <dbReference type="NCBI Taxonomy" id="1738132"/>
    <lineage>
        <taxon>Eukaryota</taxon>
        <taxon>Fungi</taxon>
        <taxon>Dikarya</taxon>
        <taxon>Basidiomycota</taxon>
        <taxon>Agaricomycotina</taxon>
        <taxon>Agaricomycetes</taxon>
        <taxon>Agaricomycetidae</taxon>
        <taxon>Agaricales</taxon>
        <taxon>Marasmiineae</taxon>
        <taxon>Mycenaceae</taxon>
        <taxon>Roridomyces</taxon>
    </lineage>
</organism>
<feature type="domain" description="Yeast cell wall synthesis Kre9/Knh1-like N-terminal" evidence="4">
    <location>
        <begin position="27"/>
        <end position="109"/>
    </location>
</feature>
<evidence type="ECO:0000256" key="1">
    <source>
        <dbReference type="ARBA" id="ARBA00022729"/>
    </source>
</evidence>
<evidence type="ECO:0000256" key="2">
    <source>
        <dbReference type="SAM" id="MobiDB-lite"/>
    </source>
</evidence>
<dbReference type="Proteomes" id="UP001221142">
    <property type="component" value="Unassembled WGS sequence"/>
</dbReference>
<comment type="caution">
    <text evidence="5">The sequence shown here is derived from an EMBL/GenBank/DDBJ whole genome shotgun (WGS) entry which is preliminary data.</text>
</comment>